<evidence type="ECO:0000313" key="1">
    <source>
        <dbReference type="EMBL" id="BBE09055.1"/>
    </source>
</evidence>
<dbReference type="KEGG" id="mcys:MCB1EB_0894"/>
<dbReference type="Proteomes" id="UP000282597">
    <property type="component" value="Chromosome"/>
</dbReference>
<sequence length="959" mass="106012">MAIVVKFLTNLSKSSFSVSDVAENTCSPRSTTPPTSRISQTLQRFRAYPKKIQQWSNRFQLISVTKTVGPGLHTQTKTHQSAADNPIQFALQQPEKASHNTTANTEDLSFEFKKPSIFKSQVAPFVSILQTRPARLRRKERSSTRKKIAQGMAQIRLDAMLSKSAWLAHLRQLFQVKIDCPQVQALGDIVHEIWPNEREDVELPFAARTCLVEALAEGAQGDIELATQVLKQLRQKGIAELEIDRFYQQDAKVTGAIWHTAQALSRAPEGLRALEKILPSHHAPFAMQEGELSSSQVERVQMQQRRSQALAIFLQTGDYLRTRDLKMSKASDALAKSALRAAQKLWREPRVEHAGLKRQEKNAYFSWRQGFVQEGRHTDLSRMRGRWHKMVGRWAQRAQKRKSKTVVFKIRSLLGKDKTPFKPMIKHLFDAHPSSNEKTFAAKLQETLSALAQRIHSESDNQVIFTDGANGGLDNAGLSINQGIWSITPYLTALKGRHGIFKMGAQPAGGILEFGAEDQYKGGAGVATMAGLTIPGFLLGGGLDVSVSGQSSHFTGVSLQMPSHFASRPAQLKSADWRAEMAALTDFLAHEIARASQAELDESDVWDALVDRFFDSNLSVAWRAAKSSGVNLSSSLFLSARVDLGRAALPPRLSATSSVAISYDPFVQRRQQDNSGRLRNETFSIESGVSLSASLSAALANPDLAINGGAEQPSALSLPLNPLYTAGVEFFTAGVSTTYSMTRDEAGYIPELMLREVAYSDIYSIKKAILNTPEWQSTEQGKKLQAFIDQQLASNQPHCALVERWKMEPLAVKQLDGLHALVNILEVQHARASAPKVKGALQNQIDYYRHCATEIINDETHWLPSGLYSEQAVEHQEAQGFAWGLAAQRVTSASGVGALRWDDATAQMFRARVAQLSRAEPRLEPSLALPEDLLTPLSVLFKQGLDELSARQSSVHTNN</sequence>
<reference evidence="1 2" key="1">
    <citation type="journal article" date="2018" name="Microbes Environ.">
        <title>Comparative Genomic Insights into Endofungal Lifestyles of Two Bacterial Endosymbionts, Mycoavidus cysteinexigens and Burkholderia rhizoxinica.</title>
        <authorList>
            <person name="Sharmin D."/>
            <person name="Guo Y."/>
            <person name="Nishizawa T."/>
            <person name="Ohshima S."/>
            <person name="Sato Y."/>
            <person name="Takashima Y."/>
            <person name="Narisawa K."/>
            <person name="Ohta H."/>
        </authorList>
    </citation>
    <scope>NUCLEOTIDE SEQUENCE [LARGE SCALE GENOMIC DNA]</scope>
    <source>
        <strain evidence="1 2">B1-EB</strain>
    </source>
</reference>
<protein>
    <submittedName>
        <fullName evidence="1">Uncharacterized protein</fullName>
    </submittedName>
</protein>
<name>A0A2Z6EVE6_9BURK</name>
<dbReference type="AlphaFoldDB" id="A0A2Z6EVE6"/>
<accession>A0A2Z6EVE6</accession>
<keyword evidence="2" id="KW-1185">Reference proteome</keyword>
<proteinExistence type="predicted"/>
<dbReference type="EMBL" id="AP018150">
    <property type="protein sequence ID" value="BBE09055.1"/>
    <property type="molecule type" value="Genomic_DNA"/>
</dbReference>
<organism evidence="1 2">
    <name type="scientific">Mycoavidus cysteinexigens</name>
    <dbReference type="NCBI Taxonomy" id="1553431"/>
    <lineage>
        <taxon>Bacteria</taxon>
        <taxon>Pseudomonadati</taxon>
        <taxon>Pseudomonadota</taxon>
        <taxon>Betaproteobacteria</taxon>
        <taxon>Burkholderiales</taxon>
        <taxon>Burkholderiaceae</taxon>
        <taxon>Mycoavidus</taxon>
    </lineage>
</organism>
<evidence type="ECO:0000313" key="2">
    <source>
        <dbReference type="Proteomes" id="UP000282597"/>
    </source>
</evidence>
<gene>
    <name evidence="1" type="ORF">MCB1EB_0894</name>
</gene>